<dbReference type="AlphaFoldDB" id="A0A415P6I3"/>
<comment type="caution">
    <text evidence="2">The sequence shown here is derived from an EMBL/GenBank/DDBJ whole genome shotgun (WGS) entry which is preliminary data.</text>
</comment>
<gene>
    <name evidence="2" type="ORF">DWZ83_08485</name>
</gene>
<accession>A0A415P6I3</accession>
<keyword evidence="3" id="KW-1185">Reference proteome</keyword>
<dbReference type="EMBL" id="QRPK01000053">
    <property type="protein sequence ID" value="RHM08317.1"/>
    <property type="molecule type" value="Genomic_DNA"/>
</dbReference>
<dbReference type="Proteomes" id="UP000284868">
    <property type="component" value="Unassembled WGS sequence"/>
</dbReference>
<evidence type="ECO:0000313" key="2">
    <source>
        <dbReference type="EMBL" id="RHM08317.1"/>
    </source>
</evidence>
<name>A0A415P6I3_9FIRM</name>
<reference evidence="2 3" key="1">
    <citation type="submission" date="2018-08" db="EMBL/GenBank/DDBJ databases">
        <title>A genome reference for cultivated species of the human gut microbiota.</title>
        <authorList>
            <person name="Zou Y."/>
            <person name="Xue W."/>
            <person name="Luo G."/>
        </authorList>
    </citation>
    <scope>NUCLEOTIDE SEQUENCE [LARGE SCALE GENOMIC DNA]</scope>
    <source>
        <strain evidence="2 3">AF35-6BH</strain>
    </source>
</reference>
<sequence length="256" mass="28503">MKKLISLVFCVALLFGLTACGSKIEDEALDALETSIANLLEMKSSTFHIDMKVDAPDITEEQANASVFAIHGAYDLRTANPMLSMEMEMEAEGEKIPFMAMYLKDNTLYMNMMDMIKQKQSLGTSETAPQISLEKDSFELPKEEMKEYLEKASLDDNVITLEFDTTKIDQSELKEMAKANGLDSVRLGKLEVVVTLKDKHIEKAELTLGISATLKEETESATVTMSFALDKVNTDQEIDFPDFSDYTDAADTAVLE</sequence>
<dbReference type="OrthoDB" id="1651142at2"/>
<proteinExistence type="predicted"/>
<feature type="signal peptide" evidence="1">
    <location>
        <begin position="1"/>
        <end position="21"/>
    </location>
</feature>
<evidence type="ECO:0000256" key="1">
    <source>
        <dbReference type="SAM" id="SignalP"/>
    </source>
</evidence>
<dbReference type="PROSITE" id="PS51257">
    <property type="entry name" value="PROKAR_LIPOPROTEIN"/>
    <property type="match status" value="1"/>
</dbReference>
<evidence type="ECO:0008006" key="4">
    <source>
        <dbReference type="Google" id="ProtNLM"/>
    </source>
</evidence>
<protein>
    <recommendedName>
        <fullName evidence="4">Lipoprotein</fullName>
    </recommendedName>
</protein>
<dbReference type="GeneID" id="92793229"/>
<keyword evidence="1" id="KW-0732">Signal</keyword>
<evidence type="ECO:0000313" key="3">
    <source>
        <dbReference type="Proteomes" id="UP000284868"/>
    </source>
</evidence>
<feature type="chain" id="PRO_5038359975" description="Lipoprotein" evidence="1">
    <location>
        <begin position="22"/>
        <end position="256"/>
    </location>
</feature>
<organism evidence="2 3">
    <name type="scientific">Amedibacillus dolichus</name>
    <dbReference type="NCBI Taxonomy" id="31971"/>
    <lineage>
        <taxon>Bacteria</taxon>
        <taxon>Bacillati</taxon>
        <taxon>Bacillota</taxon>
        <taxon>Erysipelotrichia</taxon>
        <taxon>Erysipelotrichales</taxon>
        <taxon>Erysipelotrichaceae</taxon>
        <taxon>Amedibacillus</taxon>
    </lineage>
</organism>
<dbReference type="RefSeq" id="WP_004799008.1">
    <property type="nucleotide sequence ID" value="NZ_CABKNA010000005.1"/>
</dbReference>